<reference evidence="2 3" key="1">
    <citation type="submission" date="2015-11" db="EMBL/GenBank/DDBJ databases">
        <title>Genomic analysis of 38 Legionella species identifies large and diverse effector repertoires.</title>
        <authorList>
            <person name="Burstein D."/>
            <person name="Amaro F."/>
            <person name="Zusman T."/>
            <person name="Lifshitz Z."/>
            <person name="Cohen O."/>
            <person name="Gilbert J.A."/>
            <person name="Pupko T."/>
            <person name="Shuman H.A."/>
            <person name="Segal G."/>
        </authorList>
    </citation>
    <scope>NUCLEOTIDE SEQUENCE [LARGE SCALE GENOMIC DNA]</scope>
    <source>
        <strain evidence="2 3">ATCC 43878</strain>
    </source>
</reference>
<gene>
    <name evidence="2" type="ORF">Lbru_0581</name>
</gene>
<sequence length="233" mass="27443">MSNIHVLNVPSDFERFLSEADTSYRQQLELIPLFSQNKKTKLSLEQRNFFAAVFYHLRGHFINFMWYVANFSTDPYTKKIILENINEELGSGTRFSHEKLYERFAKECGIDINDEIVNQTHYLPFAKEFNKGHLHWLTTHDADERLAAFAAYERLDNIDYPYLTKFASSLNIPESATAFFQVHMHVEHFEPTIEKLIPIWQNSESKISDSLNFIYSHQIKMWTQLSSAIFEIT</sequence>
<dbReference type="SUPFAM" id="SSF48613">
    <property type="entry name" value="Heme oxygenase-like"/>
    <property type="match status" value="1"/>
</dbReference>
<dbReference type="PATRIC" id="fig|29422.6.peg.610"/>
<keyword evidence="1" id="KW-0560">Oxidoreductase</keyword>
<proteinExistence type="predicted"/>
<dbReference type="Proteomes" id="UP000054742">
    <property type="component" value="Unassembled WGS sequence"/>
</dbReference>
<dbReference type="SMART" id="SM01236">
    <property type="entry name" value="Haem_oxygenase_2"/>
    <property type="match status" value="1"/>
</dbReference>
<evidence type="ECO:0000313" key="3">
    <source>
        <dbReference type="Proteomes" id="UP000054742"/>
    </source>
</evidence>
<dbReference type="InterPro" id="IPR039068">
    <property type="entry name" value="PqqC-like"/>
</dbReference>
<protein>
    <recommendedName>
        <fullName evidence="4">Thiaminase-2/PQQC domain-containing protein</fullName>
    </recommendedName>
</protein>
<dbReference type="EMBL" id="LNXV01000004">
    <property type="protein sequence ID" value="KTC86640.1"/>
    <property type="molecule type" value="Genomic_DNA"/>
</dbReference>
<evidence type="ECO:0000313" key="2">
    <source>
        <dbReference type="EMBL" id="KTC86640.1"/>
    </source>
</evidence>
<keyword evidence="3" id="KW-1185">Reference proteome</keyword>
<dbReference type="AlphaFoldDB" id="A0A0W0STF6"/>
<dbReference type="Pfam" id="PF14518">
    <property type="entry name" value="Haem_oxygenas_2"/>
    <property type="match status" value="1"/>
</dbReference>
<organism evidence="2 3">
    <name type="scientific">Legionella brunensis</name>
    <dbReference type="NCBI Taxonomy" id="29422"/>
    <lineage>
        <taxon>Bacteria</taxon>
        <taxon>Pseudomonadati</taxon>
        <taxon>Pseudomonadota</taxon>
        <taxon>Gammaproteobacteria</taxon>
        <taxon>Legionellales</taxon>
        <taxon>Legionellaceae</taxon>
        <taxon>Legionella</taxon>
    </lineage>
</organism>
<dbReference type="GO" id="GO:0016491">
    <property type="term" value="F:oxidoreductase activity"/>
    <property type="evidence" value="ECO:0007669"/>
    <property type="project" value="UniProtKB-KW"/>
</dbReference>
<comment type="caution">
    <text evidence="2">The sequence shown here is derived from an EMBL/GenBank/DDBJ whole genome shotgun (WGS) entry which is preliminary data.</text>
</comment>
<dbReference type="InterPro" id="IPR016084">
    <property type="entry name" value="Haem_Oase-like_multi-hlx"/>
</dbReference>
<evidence type="ECO:0008006" key="4">
    <source>
        <dbReference type="Google" id="ProtNLM"/>
    </source>
</evidence>
<dbReference type="PANTHER" id="PTHR40279">
    <property type="entry name" value="PQQC-LIKE PROTEIN"/>
    <property type="match status" value="1"/>
</dbReference>
<dbReference type="RefSeq" id="WP_058440674.1">
    <property type="nucleotide sequence ID" value="NZ_CAAAHU010000007.1"/>
</dbReference>
<dbReference type="OrthoDB" id="581743at2"/>
<dbReference type="Gene3D" id="1.20.910.10">
    <property type="entry name" value="Heme oxygenase-like"/>
    <property type="match status" value="1"/>
</dbReference>
<evidence type="ECO:0000256" key="1">
    <source>
        <dbReference type="ARBA" id="ARBA00023002"/>
    </source>
</evidence>
<name>A0A0W0STF6_9GAMM</name>
<dbReference type="PANTHER" id="PTHR40279:SF3">
    <property type="entry name" value="4-AMINOBENZOATE SYNTHASE"/>
    <property type="match status" value="1"/>
</dbReference>
<accession>A0A0W0STF6</accession>